<reference evidence="1 2" key="1">
    <citation type="submission" date="2018-10" db="EMBL/GenBank/DDBJ databases">
        <title>Genomic Encyclopedia of Type Strains, Phase IV (KMG-IV): sequencing the most valuable type-strain genomes for metagenomic binning, comparative biology and taxonomic classification.</title>
        <authorList>
            <person name="Goeker M."/>
        </authorList>
    </citation>
    <scope>NUCLEOTIDE SEQUENCE [LARGE SCALE GENOMIC DNA]</scope>
    <source>
        <strain evidence="1 2">DSM 4734</strain>
    </source>
</reference>
<evidence type="ECO:0000313" key="1">
    <source>
        <dbReference type="EMBL" id="RKQ95591.1"/>
    </source>
</evidence>
<comment type="caution">
    <text evidence="1">The sequence shown here is derived from an EMBL/GenBank/DDBJ whole genome shotgun (WGS) entry which is preliminary data.</text>
</comment>
<dbReference type="AlphaFoldDB" id="A0A495D4V5"/>
<dbReference type="EMBL" id="RBIM01000006">
    <property type="protein sequence ID" value="RKQ95591.1"/>
    <property type="molecule type" value="Genomic_DNA"/>
</dbReference>
<protein>
    <recommendedName>
        <fullName evidence="3">Stress response protein</fullName>
    </recommendedName>
</protein>
<sequence>MEDIDGFDAKGERARLFPVLADSSKEGRTLSIVLATLAQVPEFAASVLNAINRRHGTRTKVECFTEVTFAKRGGEKLRPDGLIVVSTGRTKWSAFVEAKIGNAALRQDQIEAYLRLAKDVGVDAVITMTNDFAPLPEHHPLDVDRRLLRKVSLLHFSWFSMLTTINLLALNDDVADADHAYLLRELERFLIHPSAGLRRFDSMGTEWTDVLDRLRAGTNLPKNSPEVLGVVASWHSELRDLCLLLARKTGASADLKLSPKHRSDPRDRIQFDADLLSRSKLLRGTILVPDAAAAIEIEADLSTRTIRTSMKLEAPKDKAQQKSRVNWLLRQLKDCEADKVTVMANWPGTAPQTTSTVAAARDDDRIHAHSNRAIVPGSFVVMKLMTDGRRFAGRKTFIESLEQLVVDDFYGDVAQRLTAWRAPPPKLRSAVEDTDDGEDT</sequence>
<dbReference type="OrthoDB" id="56224at2"/>
<dbReference type="RefSeq" id="WP_121212078.1">
    <property type="nucleotide sequence ID" value="NZ_RBIM01000006.1"/>
</dbReference>
<evidence type="ECO:0000313" key="2">
    <source>
        <dbReference type="Proteomes" id="UP000273675"/>
    </source>
</evidence>
<organism evidence="1 2">
    <name type="scientific">Maricaulis maris</name>
    <dbReference type="NCBI Taxonomy" id="74318"/>
    <lineage>
        <taxon>Bacteria</taxon>
        <taxon>Pseudomonadati</taxon>
        <taxon>Pseudomonadota</taxon>
        <taxon>Alphaproteobacteria</taxon>
        <taxon>Maricaulales</taxon>
        <taxon>Maricaulaceae</taxon>
        <taxon>Maricaulis</taxon>
    </lineage>
</organism>
<proteinExistence type="predicted"/>
<dbReference type="Proteomes" id="UP000273675">
    <property type="component" value="Unassembled WGS sequence"/>
</dbReference>
<gene>
    <name evidence="1" type="ORF">C7435_2694</name>
</gene>
<accession>A0A495D4V5</accession>
<evidence type="ECO:0008006" key="3">
    <source>
        <dbReference type="Google" id="ProtNLM"/>
    </source>
</evidence>
<name>A0A495D4V5_9PROT</name>